<reference evidence="1 2" key="1">
    <citation type="submission" date="2024-11" db="EMBL/GenBank/DDBJ databases">
        <title>Adaptive evolution of stress response genes in parasites aligns with host niche diversity.</title>
        <authorList>
            <person name="Hahn C."/>
            <person name="Resl P."/>
        </authorList>
    </citation>
    <scope>NUCLEOTIDE SEQUENCE [LARGE SCALE GENOMIC DNA]</scope>
    <source>
        <strain evidence="1">EGGRZ-B1_66</strain>
        <tissue evidence="1">Body</tissue>
    </source>
</reference>
<keyword evidence="2" id="KW-1185">Reference proteome</keyword>
<organism evidence="1 2">
    <name type="scientific">Cichlidogyrus casuarinus</name>
    <dbReference type="NCBI Taxonomy" id="1844966"/>
    <lineage>
        <taxon>Eukaryota</taxon>
        <taxon>Metazoa</taxon>
        <taxon>Spiralia</taxon>
        <taxon>Lophotrochozoa</taxon>
        <taxon>Platyhelminthes</taxon>
        <taxon>Monogenea</taxon>
        <taxon>Monopisthocotylea</taxon>
        <taxon>Dactylogyridea</taxon>
        <taxon>Ancyrocephalidae</taxon>
        <taxon>Cichlidogyrus</taxon>
    </lineage>
</organism>
<evidence type="ECO:0000313" key="2">
    <source>
        <dbReference type="Proteomes" id="UP001626550"/>
    </source>
</evidence>
<dbReference type="Proteomes" id="UP001626550">
    <property type="component" value="Unassembled WGS sequence"/>
</dbReference>
<comment type="caution">
    <text evidence="1">The sequence shown here is derived from an EMBL/GenBank/DDBJ whole genome shotgun (WGS) entry which is preliminary data.</text>
</comment>
<proteinExistence type="predicted"/>
<accession>A0ABD2PS15</accession>
<dbReference type="EMBL" id="JBJKFK010005072">
    <property type="protein sequence ID" value="KAL3308541.1"/>
    <property type="molecule type" value="Genomic_DNA"/>
</dbReference>
<protein>
    <submittedName>
        <fullName evidence="1">Uncharacterized protein</fullName>
    </submittedName>
</protein>
<dbReference type="AlphaFoldDB" id="A0ABD2PS15"/>
<gene>
    <name evidence="1" type="ORF">Ciccas_012927</name>
</gene>
<sequence length="118" mass="13259">MGILTGGLVSYQHLDAVTTIVDEANKRLVRQRVDVYAVDRQYAVAHPQATLSRRASRDYLAYSYKSMISINLPRRDKLVPTEYNVVSTLFSGKYTSSTRGTPHMQICASFCFLSPGHE</sequence>
<name>A0ABD2PS15_9PLAT</name>
<evidence type="ECO:0000313" key="1">
    <source>
        <dbReference type="EMBL" id="KAL3308541.1"/>
    </source>
</evidence>